<evidence type="ECO:0008006" key="3">
    <source>
        <dbReference type="Google" id="ProtNLM"/>
    </source>
</evidence>
<dbReference type="AlphaFoldDB" id="A0A974S0N3"/>
<accession>A0A974S0N3</accession>
<gene>
    <name evidence="1" type="ORF">I6J18_01905</name>
</gene>
<protein>
    <recommendedName>
        <fullName evidence="3">NERD domain-containing protein</fullName>
    </recommendedName>
</protein>
<dbReference type="KEGG" id="ppsr:I6J18_01905"/>
<evidence type="ECO:0000313" key="2">
    <source>
        <dbReference type="Proteomes" id="UP000595254"/>
    </source>
</evidence>
<proteinExistence type="predicted"/>
<dbReference type="EMBL" id="CP068053">
    <property type="protein sequence ID" value="QQT00714.1"/>
    <property type="molecule type" value="Genomic_DNA"/>
</dbReference>
<dbReference type="RefSeq" id="WP_051387288.1">
    <property type="nucleotide sequence ID" value="NZ_CP068053.1"/>
</dbReference>
<organism evidence="1 2">
    <name type="scientific">Peribacillus psychrosaccharolyticus</name>
    <name type="common">Bacillus psychrosaccharolyticus</name>
    <dbReference type="NCBI Taxonomy" id="1407"/>
    <lineage>
        <taxon>Bacteria</taxon>
        <taxon>Bacillati</taxon>
        <taxon>Bacillota</taxon>
        <taxon>Bacilli</taxon>
        <taxon>Bacillales</taxon>
        <taxon>Bacillaceae</taxon>
        <taxon>Peribacillus</taxon>
    </lineage>
</organism>
<sequence>MLAEIKNKASHTMEDQLTGDFFGTIRYLPFEKGLLHVLSAVRFNDVLVQQEWLRELQKESGHTEINFWLKHEEGEIDLLLPLTNALVGIEIKYFSGISSEDGNDLEITSDTSRNQLARYARMLLDLREDNKPLFLVFLAPFQMMQAVEKSLEERNIIKQEVSLGYICWEDVLETLTAIDTTGYQPGESLILTDLIHLLKKKKLMRYRGFAKDLLQKEVSKEAFLFQKPAADTKSWHWPTKLLNGDVGYVCNN</sequence>
<keyword evidence="2" id="KW-1185">Reference proteome</keyword>
<evidence type="ECO:0000313" key="1">
    <source>
        <dbReference type="EMBL" id="QQT00714.1"/>
    </source>
</evidence>
<dbReference type="Proteomes" id="UP000595254">
    <property type="component" value="Chromosome"/>
</dbReference>
<name>A0A974S0N3_PERPY</name>
<reference evidence="1 2" key="1">
    <citation type="submission" date="2021-01" db="EMBL/GenBank/DDBJ databases">
        <title>FDA dAtabase for Regulatory Grade micrObial Sequences (FDA-ARGOS): Supporting development and validation of Infectious Disease Dx tests.</title>
        <authorList>
            <person name="Nelson B."/>
            <person name="Plummer A."/>
            <person name="Tallon L."/>
            <person name="Sadzewicz L."/>
            <person name="Zhao X."/>
            <person name="Boylan J."/>
            <person name="Ott S."/>
            <person name="Bowen H."/>
            <person name="Vavikolanu K."/>
            <person name="Mehta A."/>
            <person name="Aluvathingal J."/>
            <person name="Nadendla S."/>
            <person name="Myers T."/>
            <person name="Yan Y."/>
            <person name="Sichtig H."/>
        </authorList>
    </citation>
    <scope>NUCLEOTIDE SEQUENCE [LARGE SCALE GENOMIC DNA]</scope>
    <source>
        <strain evidence="1 2">FDAARGOS_1161</strain>
    </source>
</reference>